<proteinExistence type="predicted"/>
<feature type="domain" description="Ice-binding protein C-terminal" evidence="2">
    <location>
        <begin position="181"/>
        <end position="200"/>
    </location>
</feature>
<dbReference type="Proteomes" id="UP000295367">
    <property type="component" value="Unassembled WGS sequence"/>
</dbReference>
<keyword evidence="1" id="KW-0812">Transmembrane</keyword>
<keyword evidence="1" id="KW-0472">Membrane</keyword>
<evidence type="ECO:0000313" key="3">
    <source>
        <dbReference type="EMBL" id="TCV89668.1"/>
    </source>
</evidence>
<dbReference type="EMBL" id="SMCO01000002">
    <property type="protein sequence ID" value="TCV89668.1"/>
    <property type="molecule type" value="Genomic_DNA"/>
</dbReference>
<organism evidence="3 4">
    <name type="scientific">Sulfurirhabdus autotrophica</name>
    <dbReference type="NCBI Taxonomy" id="1706046"/>
    <lineage>
        <taxon>Bacteria</taxon>
        <taxon>Pseudomonadati</taxon>
        <taxon>Pseudomonadota</taxon>
        <taxon>Betaproteobacteria</taxon>
        <taxon>Nitrosomonadales</taxon>
        <taxon>Sulfuricellaceae</taxon>
        <taxon>Sulfurirhabdus</taxon>
    </lineage>
</organism>
<evidence type="ECO:0000259" key="2">
    <source>
        <dbReference type="Pfam" id="PF07589"/>
    </source>
</evidence>
<name>A0A4R3YER7_9PROT</name>
<sequence length="206" mass="22201">MKSRLFKASLIVAIIAGVTTVATPIISSADTTYSYTGNNFNSFQNDPGTEPFLSTDHISFSFRVASLIDPSLDIQEINPTWWSVNVGGLTSGSDAGDNLYLAIAPGASPNAPWKWEFSSDNQNGLFIQSWSNMPSGFNMGQMDQVNYSYPFFVDSSTNTFAVSSALNENTPGTWSVSASSPVPLPSSLWLLGSGLIGLMGIYQKRK</sequence>
<dbReference type="InterPro" id="IPR013424">
    <property type="entry name" value="Ice-binding_C"/>
</dbReference>
<protein>
    <submittedName>
        <fullName evidence="3">PEP-CTERM motif-containing protein</fullName>
    </submittedName>
</protein>
<evidence type="ECO:0000313" key="4">
    <source>
        <dbReference type="Proteomes" id="UP000295367"/>
    </source>
</evidence>
<reference evidence="3 4" key="1">
    <citation type="submission" date="2019-03" db="EMBL/GenBank/DDBJ databases">
        <title>Genomic Encyclopedia of Type Strains, Phase IV (KMG-IV): sequencing the most valuable type-strain genomes for metagenomic binning, comparative biology and taxonomic classification.</title>
        <authorList>
            <person name="Goeker M."/>
        </authorList>
    </citation>
    <scope>NUCLEOTIDE SEQUENCE [LARGE SCALE GENOMIC DNA]</scope>
    <source>
        <strain evidence="3 4">DSM 100309</strain>
    </source>
</reference>
<feature type="transmembrane region" description="Helical" evidence="1">
    <location>
        <begin position="184"/>
        <end position="202"/>
    </location>
</feature>
<dbReference type="AlphaFoldDB" id="A0A4R3YER7"/>
<keyword evidence="4" id="KW-1185">Reference proteome</keyword>
<comment type="caution">
    <text evidence="3">The sequence shown here is derived from an EMBL/GenBank/DDBJ whole genome shotgun (WGS) entry which is preliminary data.</text>
</comment>
<keyword evidence="1" id="KW-1133">Transmembrane helix</keyword>
<evidence type="ECO:0000256" key="1">
    <source>
        <dbReference type="SAM" id="Phobius"/>
    </source>
</evidence>
<dbReference type="RefSeq" id="WP_124947023.1">
    <property type="nucleotide sequence ID" value="NZ_BHVT01000057.1"/>
</dbReference>
<accession>A0A4R3YER7</accession>
<dbReference type="Pfam" id="PF07589">
    <property type="entry name" value="PEP-CTERM"/>
    <property type="match status" value="1"/>
</dbReference>
<gene>
    <name evidence="3" type="ORF">EDC63_102188</name>
</gene>